<name>A0A833L0X6_UNCSA</name>
<organism evidence="1 2">
    <name type="scientific">Candidatus Saganbacteria bacterium</name>
    <dbReference type="NCBI Taxonomy" id="2575572"/>
    <lineage>
        <taxon>Bacteria</taxon>
        <taxon>Bacillati</taxon>
        <taxon>Saganbacteria</taxon>
    </lineage>
</organism>
<feature type="non-terminal residue" evidence="1">
    <location>
        <position position="1"/>
    </location>
</feature>
<gene>
    <name evidence="1" type="ORF">FD145_969</name>
</gene>
<protein>
    <submittedName>
        <fullName evidence="1">Uncharacterized protein</fullName>
    </submittedName>
</protein>
<comment type="caution">
    <text evidence="1">The sequence shown here is derived from an EMBL/GenBank/DDBJ whole genome shotgun (WGS) entry which is preliminary data.</text>
</comment>
<evidence type="ECO:0000313" key="2">
    <source>
        <dbReference type="Proteomes" id="UP000488506"/>
    </source>
</evidence>
<dbReference type="Proteomes" id="UP000488506">
    <property type="component" value="Unassembled WGS sequence"/>
</dbReference>
<reference evidence="1 2" key="1">
    <citation type="submission" date="2019-12" db="EMBL/GenBank/DDBJ databases">
        <authorList>
            <person name="Wolfe R."/>
            <person name="Danczak R."/>
            <person name="Wilkins M."/>
        </authorList>
    </citation>
    <scope>NUCLEOTIDE SEQUENCE [LARGE SCALE GENOMIC DNA]</scope>
    <source>
        <strain evidence="1">X2_MaxBin.013</strain>
    </source>
</reference>
<dbReference type="AlphaFoldDB" id="A0A833L0X6"/>
<dbReference type="EMBL" id="WPAF01000014">
    <property type="protein sequence ID" value="KAF0134027.1"/>
    <property type="molecule type" value="Genomic_DNA"/>
</dbReference>
<evidence type="ECO:0000313" key="1">
    <source>
        <dbReference type="EMBL" id="KAF0134027.1"/>
    </source>
</evidence>
<sequence length="127" mass="15148">INITFNRMPSPRVAIPRAIQNQKGKSKERIFVPKSYMLSTEKYILTISYLARLTFGVPKMYWMSEFSKEIIQNPKLRALMPKYIRNPKDLFQKIYEDRRNSNWLELLKTKDPYAYSVLKQIPPLITF</sequence>
<proteinExistence type="predicted"/>
<accession>A0A833L0X6</accession>